<dbReference type="OrthoDB" id="10609400at2759"/>
<feature type="signal peptide" evidence="1">
    <location>
        <begin position="1"/>
        <end position="20"/>
    </location>
</feature>
<protein>
    <submittedName>
        <fullName evidence="2">Uncharacterized protein</fullName>
    </submittedName>
</protein>
<name>M1VGW0_CYAM1</name>
<dbReference type="PROSITE" id="PS51257">
    <property type="entry name" value="PROKAR_LIPOPROTEIN"/>
    <property type="match status" value="1"/>
</dbReference>
<keyword evidence="3" id="KW-1185">Reference proteome</keyword>
<sequence length="694" mass="76884">MRACWRAVWSFGVLAACLRGEQRHREAAFAWLCAAQSAEAESALGWPLPRATTTQPLDWLTRPSLGSLLDSAPANQVLLRFWAARELFDYLVTLQHAGLLRCSEGRGFAWKPGARFELLEGALVERQFREACIQEDVACLRTILVRLQVTLQHEQTLRAALLRPVQRLSAEVLLLHVHSMHVSAAVMIGDSAGARQAIRDAIRILEGPDADGALQQTVDLTAWRTHFWLEWIRLVSVESGLQAALAECDVAEAAGADPECIHRSRQEIVFAVSLTHEKRCPAAPDEGLPLQLDKRVKAQPEEIAGAGMPETLKRFWMIGLSLLHEHCSFMLAPSAVSALSSSAETLSVSNSMDAAKMRREHDLPCSACPAESDSVPVHTVSVEKRSSWRSLPTWQTDPDYDSLAELDEDIGRQQVRKTPIRIGFAEALAVASTAAWSARASLQSYELVKCAESLLVLAQATHWLYRLTLTMPSFWFWSSLGRIATRAAAEWLLGRAADLRALLKQSSGWTELHRRAGSSSLSRFLTLHVLETFEQSTDAKPSRTLSHDLRNAVLSLQENNIIVAKTLLEPWLDTVESPASYEHALACFLYAQTLSMLGIYEEKASLYLELAERASMAGNYRILSYAIDQLRARTGNHYALETTNAGTAGSLLRSREQAEQEIWSFLEQNPAICEQLAGALQMASTLVERDTSTP</sequence>
<dbReference type="GeneID" id="16996751"/>
<dbReference type="HOGENOM" id="CLU_397093_0_0_1"/>
<dbReference type="KEGG" id="cme:CYME_CMR218C"/>
<organism evidence="2 3">
    <name type="scientific">Cyanidioschyzon merolae (strain NIES-3377 / 10D)</name>
    <name type="common">Unicellular red alga</name>
    <dbReference type="NCBI Taxonomy" id="280699"/>
    <lineage>
        <taxon>Eukaryota</taxon>
        <taxon>Rhodophyta</taxon>
        <taxon>Bangiophyceae</taxon>
        <taxon>Cyanidiales</taxon>
        <taxon>Cyanidiaceae</taxon>
        <taxon>Cyanidioschyzon</taxon>
    </lineage>
</organism>
<feature type="chain" id="PRO_5004018469" evidence="1">
    <location>
        <begin position="21"/>
        <end position="694"/>
    </location>
</feature>
<evidence type="ECO:0000313" key="2">
    <source>
        <dbReference type="EMBL" id="BAM82452.1"/>
    </source>
</evidence>
<evidence type="ECO:0000256" key="1">
    <source>
        <dbReference type="SAM" id="SignalP"/>
    </source>
</evidence>
<proteinExistence type="predicted"/>
<dbReference type="AlphaFoldDB" id="M1VGW0"/>
<dbReference type="Gramene" id="CMR218CT">
    <property type="protein sequence ID" value="CMR218CT"/>
    <property type="gene ID" value="CMR218C"/>
</dbReference>
<dbReference type="EMBL" id="AP006500">
    <property type="protein sequence ID" value="BAM82452.1"/>
    <property type="molecule type" value="Genomic_DNA"/>
</dbReference>
<evidence type="ECO:0000313" key="3">
    <source>
        <dbReference type="Proteomes" id="UP000007014"/>
    </source>
</evidence>
<keyword evidence="1" id="KW-0732">Signal</keyword>
<dbReference type="Proteomes" id="UP000007014">
    <property type="component" value="Chromosome 18"/>
</dbReference>
<accession>M1VGW0</accession>
<reference evidence="2 3" key="2">
    <citation type="journal article" date="2007" name="BMC Biol.">
        <title>A 100%-complete sequence reveals unusually simple genomic features in the hot-spring red alga Cyanidioschyzon merolae.</title>
        <authorList>
            <person name="Nozaki H."/>
            <person name="Takano H."/>
            <person name="Misumi O."/>
            <person name="Terasawa K."/>
            <person name="Matsuzaki M."/>
            <person name="Maruyama S."/>
            <person name="Nishida K."/>
            <person name="Yagisawa F."/>
            <person name="Yoshida Y."/>
            <person name="Fujiwara T."/>
            <person name="Takio S."/>
            <person name="Tamura K."/>
            <person name="Chung S.J."/>
            <person name="Nakamura S."/>
            <person name="Kuroiwa H."/>
            <person name="Tanaka K."/>
            <person name="Sato N."/>
            <person name="Kuroiwa T."/>
        </authorList>
    </citation>
    <scope>NUCLEOTIDE SEQUENCE [LARGE SCALE GENOMIC DNA]</scope>
    <source>
        <strain evidence="2 3">10D</strain>
    </source>
</reference>
<dbReference type="RefSeq" id="XP_005538488.1">
    <property type="nucleotide sequence ID" value="XM_005538431.1"/>
</dbReference>
<gene>
    <name evidence="2" type="ORF">CYME_CMR218C</name>
</gene>
<reference evidence="2 3" key="1">
    <citation type="journal article" date="2004" name="Nature">
        <title>Genome sequence of the ultrasmall unicellular red alga Cyanidioschyzon merolae 10D.</title>
        <authorList>
            <person name="Matsuzaki M."/>
            <person name="Misumi O."/>
            <person name="Shin-i T."/>
            <person name="Maruyama S."/>
            <person name="Takahara M."/>
            <person name="Miyagishima S."/>
            <person name="Mori T."/>
            <person name="Nishida K."/>
            <person name="Yagisawa F."/>
            <person name="Nishida K."/>
            <person name="Yoshida Y."/>
            <person name="Nishimura Y."/>
            <person name="Nakao S."/>
            <person name="Kobayashi T."/>
            <person name="Momoyama Y."/>
            <person name="Higashiyama T."/>
            <person name="Minoda A."/>
            <person name="Sano M."/>
            <person name="Nomoto H."/>
            <person name="Oishi K."/>
            <person name="Hayashi H."/>
            <person name="Ohta F."/>
            <person name="Nishizaka S."/>
            <person name="Haga S."/>
            <person name="Miura S."/>
            <person name="Morishita T."/>
            <person name="Kabeya Y."/>
            <person name="Terasawa K."/>
            <person name="Suzuki Y."/>
            <person name="Ishii Y."/>
            <person name="Asakawa S."/>
            <person name="Takano H."/>
            <person name="Ohta N."/>
            <person name="Kuroiwa H."/>
            <person name="Tanaka K."/>
            <person name="Shimizu N."/>
            <person name="Sugano S."/>
            <person name="Sato N."/>
            <person name="Nozaki H."/>
            <person name="Ogasawara N."/>
            <person name="Kohara Y."/>
            <person name="Kuroiwa T."/>
        </authorList>
    </citation>
    <scope>NUCLEOTIDE SEQUENCE [LARGE SCALE GENOMIC DNA]</scope>
    <source>
        <strain evidence="2 3">10D</strain>
    </source>
</reference>